<evidence type="ECO:0000256" key="4">
    <source>
        <dbReference type="ARBA" id="ARBA00023242"/>
    </source>
</evidence>
<dbReference type="Proteomes" id="UP000008827">
    <property type="component" value="Chromosome 13"/>
</dbReference>
<dbReference type="Gramene" id="KRH19209">
    <property type="protein sequence ID" value="KRH19209"/>
    <property type="gene ID" value="GLYMA_13G105800"/>
</dbReference>
<dbReference type="GO" id="GO:0005634">
    <property type="term" value="C:nucleus"/>
    <property type="evidence" value="ECO:0007669"/>
    <property type="project" value="UniProtKB-SubCell"/>
</dbReference>
<evidence type="ECO:0000256" key="1">
    <source>
        <dbReference type="ARBA" id="ARBA00004123"/>
    </source>
</evidence>
<dbReference type="AlphaFoldDB" id="A0A0R0GUN4"/>
<evidence type="ECO:0000256" key="3">
    <source>
        <dbReference type="ARBA" id="ARBA00022490"/>
    </source>
</evidence>
<name>A0A0R0GUN4_SOYBN</name>
<dbReference type="InParanoid" id="A0A0R0GUN4"/>
<dbReference type="EnsemblPlants" id="KRH19209">
    <property type="protein sequence ID" value="KRH19209"/>
    <property type="gene ID" value="GLYMA_13G105800"/>
</dbReference>
<keyword evidence="3" id="KW-0963">Cytoplasm</keyword>
<reference evidence="7" key="2">
    <citation type="submission" date="2018-02" db="UniProtKB">
        <authorList>
            <consortium name="EnsemblPlants"/>
        </authorList>
    </citation>
    <scope>IDENTIFICATION</scope>
    <source>
        <strain evidence="7">Williams 82</strain>
    </source>
</reference>
<accession>A0A0R0GUN4</accession>
<gene>
    <name evidence="6" type="ORF">GLYMA_13G105800</name>
</gene>
<evidence type="ECO:0000313" key="8">
    <source>
        <dbReference type="Proteomes" id="UP000008827"/>
    </source>
</evidence>
<sequence length="271" mass="30127">MFLTRLNLVGKGLSKDDKAQKLALQHWREAIDPRHRYGHNLHMYYDILLVYKKDGRLVDTDEKSKWIFVLSTTRTLYVGRKQKGTFQHSSFLSGGATTAAAGRLLAHQGALQNFKEFISFLEEHSVDLTNRCAIDDDTPSLIGTNSFTATNESQQNMDPTLNSHTGPASAINANDSNMHKKDDAATFNLSKRLPCKWFTGAGPRIGSVRDYAGHLQSRALEQVNLFPRPTSARLSSYGPIPSPRPSPKVRMPPRLAYIGLPSPRNPIPAVS</sequence>
<evidence type="ECO:0000313" key="6">
    <source>
        <dbReference type="EMBL" id="KRH19209.1"/>
    </source>
</evidence>
<evidence type="ECO:0000256" key="2">
    <source>
        <dbReference type="ARBA" id="ARBA00004496"/>
    </source>
</evidence>
<dbReference type="GO" id="GO:0005737">
    <property type="term" value="C:cytoplasm"/>
    <property type="evidence" value="ECO:0007669"/>
    <property type="project" value="UniProtKB-SubCell"/>
</dbReference>
<dbReference type="InterPro" id="IPR044159">
    <property type="entry name" value="IQM"/>
</dbReference>
<dbReference type="EMBL" id="CM000846">
    <property type="protein sequence ID" value="KRH19209.1"/>
    <property type="molecule type" value="Genomic_DNA"/>
</dbReference>
<evidence type="ECO:0000313" key="7">
    <source>
        <dbReference type="EnsemblPlants" id="KRH19209"/>
    </source>
</evidence>
<keyword evidence="8" id="KW-1185">Reference proteome</keyword>
<reference evidence="6" key="3">
    <citation type="submission" date="2018-07" db="EMBL/GenBank/DDBJ databases">
        <title>WGS assembly of Glycine max.</title>
        <authorList>
            <person name="Schmutz J."/>
            <person name="Cannon S."/>
            <person name="Schlueter J."/>
            <person name="Ma J."/>
            <person name="Mitros T."/>
            <person name="Nelson W."/>
            <person name="Hyten D."/>
            <person name="Song Q."/>
            <person name="Thelen J."/>
            <person name="Cheng J."/>
            <person name="Xu D."/>
            <person name="Hellsten U."/>
            <person name="May G."/>
            <person name="Yu Y."/>
            <person name="Sakurai T."/>
            <person name="Umezawa T."/>
            <person name="Bhattacharyya M."/>
            <person name="Sandhu D."/>
            <person name="Valliyodan B."/>
            <person name="Lindquist E."/>
            <person name="Peto M."/>
            <person name="Grant D."/>
            <person name="Shu S."/>
            <person name="Goodstein D."/>
            <person name="Barry K."/>
            <person name="Futrell-Griggs M."/>
            <person name="Abernathy B."/>
            <person name="Du J."/>
            <person name="Tian Z."/>
            <person name="Zhu L."/>
            <person name="Gill N."/>
            <person name="Joshi T."/>
            <person name="Libault M."/>
            <person name="Sethuraman A."/>
            <person name="Zhang X."/>
            <person name="Shinozaki K."/>
            <person name="Nguyen H."/>
            <person name="Wing R."/>
            <person name="Cregan P."/>
            <person name="Specht J."/>
            <person name="Grimwood J."/>
            <person name="Rokhsar D."/>
            <person name="Stacey G."/>
            <person name="Shoemaker R."/>
            <person name="Jackson S."/>
        </authorList>
    </citation>
    <scope>NUCLEOTIDE SEQUENCE</scope>
    <source>
        <tissue evidence="6">Callus</tissue>
    </source>
</reference>
<organism evidence="6">
    <name type="scientific">Glycine max</name>
    <name type="common">Soybean</name>
    <name type="synonym">Glycine hispida</name>
    <dbReference type="NCBI Taxonomy" id="3847"/>
    <lineage>
        <taxon>Eukaryota</taxon>
        <taxon>Viridiplantae</taxon>
        <taxon>Streptophyta</taxon>
        <taxon>Embryophyta</taxon>
        <taxon>Tracheophyta</taxon>
        <taxon>Spermatophyta</taxon>
        <taxon>Magnoliopsida</taxon>
        <taxon>eudicotyledons</taxon>
        <taxon>Gunneridae</taxon>
        <taxon>Pentapetalae</taxon>
        <taxon>rosids</taxon>
        <taxon>fabids</taxon>
        <taxon>Fabales</taxon>
        <taxon>Fabaceae</taxon>
        <taxon>Papilionoideae</taxon>
        <taxon>50 kb inversion clade</taxon>
        <taxon>NPAAA clade</taxon>
        <taxon>indigoferoid/millettioid clade</taxon>
        <taxon>Phaseoleae</taxon>
        <taxon>Glycine</taxon>
        <taxon>Glycine subgen. Soja</taxon>
    </lineage>
</organism>
<feature type="region of interest" description="Disordered" evidence="5">
    <location>
        <begin position="230"/>
        <end position="271"/>
    </location>
</feature>
<dbReference type="OMA" id="FRVITEC"/>
<dbReference type="PANTHER" id="PTHR31250:SF27">
    <property type="entry name" value="IQ DOMAIN-CONTAINING PROTEIN IQM5"/>
    <property type="match status" value="1"/>
</dbReference>
<keyword evidence="4" id="KW-0539">Nucleus</keyword>
<protein>
    <submittedName>
        <fullName evidence="6 7">Uncharacterized protein</fullName>
    </submittedName>
</protein>
<evidence type="ECO:0000256" key="5">
    <source>
        <dbReference type="SAM" id="MobiDB-lite"/>
    </source>
</evidence>
<reference evidence="6 7" key="1">
    <citation type="journal article" date="2010" name="Nature">
        <title>Genome sequence of the palaeopolyploid soybean.</title>
        <authorList>
            <person name="Schmutz J."/>
            <person name="Cannon S.B."/>
            <person name="Schlueter J."/>
            <person name="Ma J."/>
            <person name="Mitros T."/>
            <person name="Nelson W."/>
            <person name="Hyten D.L."/>
            <person name="Song Q."/>
            <person name="Thelen J.J."/>
            <person name="Cheng J."/>
            <person name="Xu D."/>
            <person name="Hellsten U."/>
            <person name="May G.D."/>
            <person name="Yu Y."/>
            <person name="Sakurai T."/>
            <person name="Umezawa T."/>
            <person name="Bhattacharyya M.K."/>
            <person name="Sandhu D."/>
            <person name="Valliyodan B."/>
            <person name="Lindquist E."/>
            <person name="Peto M."/>
            <person name="Grant D."/>
            <person name="Shu S."/>
            <person name="Goodstein D."/>
            <person name="Barry K."/>
            <person name="Futrell-Griggs M."/>
            <person name="Abernathy B."/>
            <person name="Du J."/>
            <person name="Tian Z."/>
            <person name="Zhu L."/>
            <person name="Gill N."/>
            <person name="Joshi T."/>
            <person name="Libault M."/>
            <person name="Sethuraman A."/>
            <person name="Zhang X.-C."/>
            <person name="Shinozaki K."/>
            <person name="Nguyen H.T."/>
            <person name="Wing R.A."/>
            <person name="Cregan P."/>
            <person name="Specht J."/>
            <person name="Grimwood J."/>
            <person name="Rokhsar D."/>
            <person name="Stacey G."/>
            <person name="Shoemaker R.C."/>
            <person name="Jackson S.A."/>
        </authorList>
    </citation>
    <scope>NUCLEOTIDE SEQUENCE</scope>
    <source>
        <strain evidence="7">cv. Williams 82</strain>
        <tissue evidence="6">Callus</tissue>
    </source>
</reference>
<proteinExistence type="predicted"/>
<comment type="subcellular location">
    <subcellularLocation>
        <location evidence="2">Cytoplasm</location>
    </subcellularLocation>
    <subcellularLocation>
        <location evidence="1">Nucleus</location>
    </subcellularLocation>
</comment>
<dbReference type="PANTHER" id="PTHR31250">
    <property type="entry name" value="IQ DOMAIN-CONTAINING PROTEIN IQM3"/>
    <property type="match status" value="1"/>
</dbReference>